<keyword evidence="2" id="KW-1185">Reference proteome</keyword>
<dbReference type="EMBL" id="JARQZJ010000003">
    <property type="protein sequence ID" value="KAK9870692.1"/>
    <property type="molecule type" value="Genomic_DNA"/>
</dbReference>
<protein>
    <submittedName>
        <fullName evidence="1">Uncharacterized protein</fullName>
    </submittedName>
</protein>
<gene>
    <name evidence="1" type="ORF">WA026_008264</name>
</gene>
<dbReference type="AlphaFoldDB" id="A0AAW1TRJ5"/>
<evidence type="ECO:0000313" key="2">
    <source>
        <dbReference type="Proteomes" id="UP001431783"/>
    </source>
</evidence>
<sequence length="97" mass="10895">MTIRIFIKDKDKEFLNPRNYIPVPHCKHRSPNPSESVSSRETCVSPEIEFTNTPPSFDLALDCALLINIADMRKLPYASSLRSLLDPCLAPTNTSFG</sequence>
<comment type="caution">
    <text evidence="1">The sequence shown here is derived from an EMBL/GenBank/DDBJ whole genome shotgun (WGS) entry which is preliminary data.</text>
</comment>
<evidence type="ECO:0000313" key="1">
    <source>
        <dbReference type="EMBL" id="KAK9870692.1"/>
    </source>
</evidence>
<reference evidence="1 2" key="1">
    <citation type="submission" date="2023-03" db="EMBL/GenBank/DDBJ databases">
        <title>Genome insight into feeding habits of ladybird beetles.</title>
        <authorList>
            <person name="Li H.-S."/>
            <person name="Huang Y.-H."/>
            <person name="Pang H."/>
        </authorList>
    </citation>
    <scope>NUCLEOTIDE SEQUENCE [LARGE SCALE GENOMIC DNA]</scope>
    <source>
        <strain evidence="1">SYSU_2023b</strain>
        <tissue evidence="1">Whole body</tissue>
    </source>
</reference>
<proteinExistence type="predicted"/>
<name>A0AAW1TRJ5_9CUCU</name>
<dbReference type="Proteomes" id="UP001431783">
    <property type="component" value="Unassembled WGS sequence"/>
</dbReference>
<organism evidence="1 2">
    <name type="scientific">Henosepilachna vigintioctopunctata</name>
    <dbReference type="NCBI Taxonomy" id="420089"/>
    <lineage>
        <taxon>Eukaryota</taxon>
        <taxon>Metazoa</taxon>
        <taxon>Ecdysozoa</taxon>
        <taxon>Arthropoda</taxon>
        <taxon>Hexapoda</taxon>
        <taxon>Insecta</taxon>
        <taxon>Pterygota</taxon>
        <taxon>Neoptera</taxon>
        <taxon>Endopterygota</taxon>
        <taxon>Coleoptera</taxon>
        <taxon>Polyphaga</taxon>
        <taxon>Cucujiformia</taxon>
        <taxon>Coccinelloidea</taxon>
        <taxon>Coccinellidae</taxon>
        <taxon>Epilachninae</taxon>
        <taxon>Epilachnini</taxon>
        <taxon>Henosepilachna</taxon>
    </lineage>
</organism>
<accession>A0AAW1TRJ5</accession>